<dbReference type="SUPFAM" id="SSF51197">
    <property type="entry name" value="Clavaminate synthase-like"/>
    <property type="match status" value="1"/>
</dbReference>
<name>A0A3M8KC06_9CORY</name>
<proteinExistence type="inferred from homology"/>
<dbReference type="PANTHER" id="PTHR43779:SF3">
    <property type="entry name" value="(3R)-3-[(CARBOXYMETHYL)AMINO]FATTY ACID OXYGENASE_DECARBOXYLASE"/>
    <property type="match status" value="1"/>
</dbReference>
<protein>
    <submittedName>
        <fullName evidence="8">Taurine catabolism dioxygenase</fullName>
    </submittedName>
</protein>
<evidence type="ECO:0000256" key="5">
    <source>
        <dbReference type="ARBA" id="ARBA00023002"/>
    </source>
</evidence>
<comment type="cofactor">
    <cofactor evidence="1">
        <name>Fe(2+)</name>
        <dbReference type="ChEBI" id="CHEBI:29033"/>
    </cofactor>
</comment>
<keyword evidence="3" id="KW-0479">Metal-binding</keyword>
<keyword evidence="9" id="KW-1185">Reference proteome</keyword>
<dbReference type="Proteomes" id="UP000266975">
    <property type="component" value="Unassembled WGS sequence"/>
</dbReference>
<evidence type="ECO:0000256" key="6">
    <source>
        <dbReference type="ARBA" id="ARBA00023004"/>
    </source>
</evidence>
<keyword evidence="6" id="KW-0408">Iron</keyword>
<sequence>MGVQVTDFDINLATNEDFAELKKAIYANRVVVLKNQAAMTPTEFVALGNGTGTIVPYYEPMYHHPEHEEIFVSSTVQLEGKKMGVPKTGKFWHSDYQFKKQPFAFTIFFPQVLPEGNRGTFFIDMAQAFQSLPAELRSAARKVTASHSVRRFFKIRPSDIYRPLGEIIKEVEQVSPPAVHNAVVTHPVTGEEFLYLSEGFTDQLDGEGTSSHRNLLHDLLEESGQLDPEFTHPNILCHSYELGDIVLWDNRVLTHRALHVSGNGASASYRITVTDDLPFDAAAGSLA</sequence>
<feature type="domain" description="TauD/TfdA-like" evidence="7">
    <location>
        <begin position="7"/>
        <end position="260"/>
    </location>
</feature>
<gene>
    <name evidence="8" type="ORF">C5L39_01235</name>
</gene>
<dbReference type="GO" id="GO:0046872">
    <property type="term" value="F:metal ion binding"/>
    <property type="evidence" value="ECO:0007669"/>
    <property type="project" value="UniProtKB-KW"/>
</dbReference>
<dbReference type="Pfam" id="PF02668">
    <property type="entry name" value="TauD"/>
    <property type="match status" value="1"/>
</dbReference>
<evidence type="ECO:0000256" key="3">
    <source>
        <dbReference type="ARBA" id="ARBA00022723"/>
    </source>
</evidence>
<dbReference type="GO" id="GO:0051213">
    <property type="term" value="F:dioxygenase activity"/>
    <property type="evidence" value="ECO:0007669"/>
    <property type="project" value="UniProtKB-KW"/>
</dbReference>
<keyword evidence="5" id="KW-0560">Oxidoreductase</keyword>
<dbReference type="AlphaFoldDB" id="A0A3M8KC06"/>
<dbReference type="InterPro" id="IPR042098">
    <property type="entry name" value="TauD-like_sf"/>
</dbReference>
<dbReference type="InterPro" id="IPR003819">
    <property type="entry name" value="TauD/TfdA-like"/>
</dbReference>
<dbReference type="InterPro" id="IPR051178">
    <property type="entry name" value="TfdA_dioxygenase"/>
</dbReference>
<evidence type="ECO:0000256" key="2">
    <source>
        <dbReference type="ARBA" id="ARBA00005896"/>
    </source>
</evidence>
<keyword evidence="4 8" id="KW-0223">Dioxygenase</keyword>
<accession>A0A3M8KC06</accession>
<evidence type="ECO:0000256" key="4">
    <source>
        <dbReference type="ARBA" id="ARBA00022964"/>
    </source>
</evidence>
<dbReference type="EMBL" id="PTJO01000001">
    <property type="protein sequence ID" value="RNE50072.1"/>
    <property type="molecule type" value="Genomic_DNA"/>
</dbReference>
<reference evidence="8 9" key="1">
    <citation type="submission" date="2018-02" db="EMBL/GenBank/DDBJ databases">
        <title>Corynebacterium alimpuense sp. nov., a marine obligate actinomycete isolated from sediments of Valparaiso bay, Chile.</title>
        <authorList>
            <person name="Claverias F."/>
            <person name="Gonzales-Siles L."/>
            <person name="Salva-Serra F."/>
            <person name="Inganaes E."/>
            <person name="Molin K."/>
            <person name="Cumsille A."/>
            <person name="Undabarrena A."/>
            <person name="Couve E."/>
            <person name="Moore E.R.B."/>
            <person name="Gomila M."/>
            <person name="Camara B."/>
        </authorList>
    </citation>
    <scope>NUCLEOTIDE SEQUENCE [LARGE SCALE GENOMIC DNA]</scope>
    <source>
        <strain evidence="8 9">CCUG 69366</strain>
    </source>
</reference>
<evidence type="ECO:0000313" key="9">
    <source>
        <dbReference type="Proteomes" id="UP000266975"/>
    </source>
</evidence>
<dbReference type="OrthoDB" id="581608at2"/>
<dbReference type="Gene3D" id="3.60.130.10">
    <property type="entry name" value="Clavaminate synthase-like"/>
    <property type="match status" value="1"/>
</dbReference>
<organism evidence="8 9">
    <name type="scientific">Corynebacterium alimapuense</name>
    <dbReference type="NCBI Taxonomy" id="1576874"/>
    <lineage>
        <taxon>Bacteria</taxon>
        <taxon>Bacillati</taxon>
        <taxon>Actinomycetota</taxon>
        <taxon>Actinomycetes</taxon>
        <taxon>Mycobacteriales</taxon>
        <taxon>Corynebacteriaceae</taxon>
        <taxon>Corynebacterium</taxon>
    </lineage>
</organism>
<comment type="caution">
    <text evidence="8">The sequence shown here is derived from an EMBL/GenBank/DDBJ whole genome shotgun (WGS) entry which is preliminary data.</text>
</comment>
<evidence type="ECO:0000256" key="1">
    <source>
        <dbReference type="ARBA" id="ARBA00001954"/>
    </source>
</evidence>
<evidence type="ECO:0000313" key="8">
    <source>
        <dbReference type="EMBL" id="RNE50072.1"/>
    </source>
</evidence>
<dbReference type="PANTHER" id="PTHR43779">
    <property type="entry name" value="DIOXYGENASE RV0097-RELATED"/>
    <property type="match status" value="1"/>
</dbReference>
<comment type="similarity">
    <text evidence="2">Belongs to the TfdA dioxygenase family.</text>
</comment>
<evidence type="ECO:0000259" key="7">
    <source>
        <dbReference type="Pfam" id="PF02668"/>
    </source>
</evidence>